<evidence type="ECO:0000256" key="1">
    <source>
        <dbReference type="SAM" id="SignalP"/>
    </source>
</evidence>
<feature type="chain" id="PRO_5011655367" evidence="1">
    <location>
        <begin position="21"/>
        <end position="212"/>
    </location>
</feature>
<dbReference type="RefSeq" id="WP_089844510.1">
    <property type="nucleotide sequence ID" value="NZ_FNEJ01000003.1"/>
</dbReference>
<dbReference type="OrthoDB" id="7877072at2"/>
<evidence type="ECO:0000313" key="3">
    <source>
        <dbReference type="Proteomes" id="UP000199093"/>
    </source>
</evidence>
<keyword evidence="1" id="KW-0732">Signal</keyword>
<accession>A0A1G8JT09</accession>
<keyword evidence="3" id="KW-1185">Reference proteome</keyword>
<gene>
    <name evidence="2" type="ORF">SAMN04487993_1003241</name>
</gene>
<dbReference type="AlphaFoldDB" id="A0A1G8JT09"/>
<evidence type="ECO:0000313" key="2">
    <source>
        <dbReference type="EMBL" id="SDI34271.1"/>
    </source>
</evidence>
<reference evidence="3" key="1">
    <citation type="submission" date="2016-10" db="EMBL/GenBank/DDBJ databases">
        <authorList>
            <person name="Varghese N."/>
            <person name="Submissions S."/>
        </authorList>
    </citation>
    <scope>NUCLEOTIDE SEQUENCE [LARGE SCALE GENOMIC DNA]</scope>
    <source>
        <strain evidence="3">DSM 26424</strain>
    </source>
</reference>
<proteinExistence type="predicted"/>
<feature type="signal peptide" evidence="1">
    <location>
        <begin position="1"/>
        <end position="20"/>
    </location>
</feature>
<dbReference type="Proteomes" id="UP000199093">
    <property type="component" value="Unassembled WGS sequence"/>
</dbReference>
<name>A0A1G8JT09_9RHOB</name>
<protein>
    <submittedName>
        <fullName evidence="2">Uncharacterized protein</fullName>
    </submittedName>
</protein>
<sequence>MSRLCLAPLLLALSAAPAAAAVCDYRPSRLVGDTVAGAADLAGGVVDRVADGGFYTLVNTTSGLTLLGTKLGAATSSTVGLIEGAGGAGGVASVVLNPTVWVPALIVVAGGAGYEATCALFVDERITEYDAVLQVMRDFQAHSDPAYFRLEENTLNPFIEVYDEAGKRHSYLVEDLYIVDGMLKHRSWGPNRRIGRVVFVPTEAEMDAAPVE</sequence>
<dbReference type="EMBL" id="FNEJ01000003">
    <property type="protein sequence ID" value="SDI34271.1"/>
    <property type="molecule type" value="Genomic_DNA"/>
</dbReference>
<organism evidence="2 3">
    <name type="scientific">Salipiger marinus</name>
    <dbReference type="NCBI Taxonomy" id="555512"/>
    <lineage>
        <taxon>Bacteria</taxon>
        <taxon>Pseudomonadati</taxon>
        <taxon>Pseudomonadota</taxon>
        <taxon>Alphaproteobacteria</taxon>
        <taxon>Rhodobacterales</taxon>
        <taxon>Roseobacteraceae</taxon>
        <taxon>Salipiger</taxon>
    </lineage>
</organism>